<dbReference type="PANTHER" id="PTHR45348">
    <property type="entry name" value="HYPOTHETICAL OXIDOREDUCTASE (EUROFUNG)"/>
    <property type="match status" value="1"/>
</dbReference>
<protein>
    <recommendedName>
        <fullName evidence="1">Enoyl reductase (ER) domain-containing protein</fullName>
    </recommendedName>
</protein>
<dbReference type="HOGENOM" id="CLU_026673_16_5_1"/>
<dbReference type="InterPro" id="IPR013149">
    <property type="entry name" value="ADH-like_C"/>
</dbReference>
<dbReference type="SMART" id="SM00829">
    <property type="entry name" value="PKS_ER"/>
    <property type="match status" value="1"/>
</dbReference>
<dbReference type="PANTHER" id="PTHR45348:SF2">
    <property type="entry name" value="ZINC-TYPE ALCOHOL DEHYDROGENASE-LIKE PROTEIN C2E1P3.01"/>
    <property type="match status" value="1"/>
</dbReference>
<dbReference type="SUPFAM" id="SSF51735">
    <property type="entry name" value="NAD(P)-binding Rossmann-fold domains"/>
    <property type="match status" value="1"/>
</dbReference>
<gene>
    <name evidence="2" type="ORF">FOMPIDRAFT_1131331</name>
</gene>
<name>S8F2F0_FOMSC</name>
<feature type="domain" description="Enoyl reductase (ER)" evidence="1">
    <location>
        <begin position="13"/>
        <end position="343"/>
    </location>
</feature>
<keyword evidence="3" id="KW-1185">Reference proteome</keyword>
<evidence type="ECO:0000259" key="1">
    <source>
        <dbReference type="SMART" id="SM00829"/>
    </source>
</evidence>
<evidence type="ECO:0000313" key="2">
    <source>
        <dbReference type="EMBL" id="EPS95960.1"/>
    </source>
</evidence>
<dbReference type="InParanoid" id="S8F2F0"/>
<dbReference type="CDD" id="cd08249">
    <property type="entry name" value="enoyl_reductase_like"/>
    <property type="match status" value="1"/>
</dbReference>
<proteinExistence type="predicted"/>
<reference evidence="2 3" key="1">
    <citation type="journal article" date="2012" name="Science">
        <title>The Paleozoic origin of enzymatic lignin decomposition reconstructed from 31 fungal genomes.</title>
        <authorList>
            <person name="Floudas D."/>
            <person name="Binder M."/>
            <person name="Riley R."/>
            <person name="Barry K."/>
            <person name="Blanchette R.A."/>
            <person name="Henrissat B."/>
            <person name="Martinez A.T."/>
            <person name="Otillar R."/>
            <person name="Spatafora J.W."/>
            <person name="Yadav J.S."/>
            <person name="Aerts A."/>
            <person name="Benoit I."/>
            <person name="Boyd A."/>
            <person name="Carlson A."/>
            <person name="Copeland A."/>
            <person name="Coutinho P.M."/>
            <person name="de Vries R.P."/>
            <person name="Ferreira P."/>
            <person name="Findley K."/>
            <person name="Foster B."/>
            <person name="Gaskell J."/>
            <person name="Glotzer D."/>
            <person name="Gorecki P."/>
            <person name="Heitman J."/>
            <person name="Hesse C."/>
            <person name="Hori C."/>
            <person name="Igarashi K."/>
            <person name="Jurgens J.A."/>
            <person name="Kallen N."/>
            <person name="Kersten P."/>
            <person name="Kohler A."/>
            <person name="Kuees U."/>
            <person name="Kumar T.K.A."/>
            <person name="Kuo A."/>
            <person name="LaButti K."/>
            <person name="Larrondo L.F."/>
            <person name="Lindquist E."/>
            <person name="Ling A."/>
            <person name="Lombard V."/>
            <person name="Lucas S."/>
            <person name="Lundell T."/>
            <person name="Martin R."/>
            <person name="McLaughlin D.J."/>
            <person name="Morgenstern I."/>
            <person name="Morin E."/>
            <person name="Murat C."/>
            <person name="Nagy L.G."/>
            <person name="Nolan M."/>
            <person name="Ohm R.A."/>
            <person name="Patyshakuliyeva A."/>
            <person name="Rokas A."/>
            <person name="Ruiz-Duenas F.J."/>
            <person name="Sabat G."/>
            <person name="Salamov A."/>
            <person name="Samejima M."/>
            <person name="Schmutz J."/>
            <person name="Slot J.C."/>
            <person name="St John F."/>
            <person name="Stenlid J."/>
            <person name="Sun H."/>
            <person name="Sun S."/>
            <person name="Syed K."/>
            <person name="Tsang A."/>
            <person name="Wiebenga A."/>
            <person name="Young D."/>
            <person name="Pisabarro A."/>
            <person name="Eastwood D.C."/>
            <person name="Martin F."/>
            <person name="Cullen D."/>
            <person name="Grigoriev I.V."/>
            <person name="Hibbett D.S."/>
        </authorList>
    </citation>
    <scope>NUCLEOTIDE SEQUENCE</scope>
    <source>
        <strain evidence="3">FP-58527</strain>
    </source>
</reference>
<accession>S8F2F0</accession>
<dbReference type="Gene3D" id="3.90.180.10">
    <property type="entry name" value="Medium-chain alcohol dehydrogenases, catalytic domain"/>
    <property type="match status" value="1"/>
</dbReference>
<dbReference type="InterPro" id="IPR013154">
    <property type="entry name" value="ADH-like_N"/>
</dbReference>
<dbReference type="eggNOG" id="KOG1198">
    <property type="taxonomic scope" value="Eukaryota"/>
</dbReference>
<dbReference type="InterPro" id="IPR020843">
    <property type="entry name" value="ER"/>
</dbReference>
<dbReference type="GO" id="GO:0016651">
    <property type="term" value="F:oxidoreductase activity, acting on NAD(P)H"/>
    <property type="evidence" value="ECO:0007669"/>
    <property type="project" value="InterPro"/>
</dbReference>
<sequence>MSEHKALYILEKQTPFVVKAVPTYKPGPGELLIKVESIGLAPVDWAIQALGIIIETYPSIVGEDIAGTVESIGEGVTRFKRGDRVFRETIPGDSFGGFQQYVLGYEDTTAKIPLNITFDQAATLPLALATAAVGLYHDGENVIGGTCGLTPPWEEGGRGKYAGQPTVVFGGASTVGQVAIQLLRLSGFNPIITTASLHNADFLKTVGATHVLGRNLSPEALHAEIKEITDKPLTTIYDAVGAAETQNLGYDLLAPGGTLATVQPDAVKPEKKVPEKKAFFMWGDVNIPQNRKFGAGLYAKLTELLAEGALKPIPVEVVPGGLEGIPAGLERVHKGVSGLKLVTHAQEI</sequence>
<dbReference type="Pfam" id="PF00107">
    <property type="entry name" value="ADH_zinc_N"/>
    <property type="match status" value="1"/>
</dbReference>
<dbReference type="SUPFAM" id="SSF50129">
    <property type="entry name" value="GroES-like"/>
    <property type="match status" value="1"/>
</dbReference>
<dbReference type="OrthoDB" id="3233595at2759"/>
<dbReference type="Pfam" id="PF08240">
    <property type="entry name" value="ADH_N"/>
    <property type="match status" value="1"/>
</dbReference>
<dbReference type="InterPro" id="IPR047122">
    <property type="entry name" value="Trans-enoyl_RdTase-like"/>
</dbReference>
<evidence type="ECO:0000313" key="3">
    <source>
        <dbReference type="Proteomes" id="UP000015241"/>
    </source>
</evidence>
<dbReference type="Gene3D" id="3.40.50.720">
    <property type="entry name" value="NAD(P)-binding Rossmann-like Domain"/>
    <property type="match status" value="1"/>
</dbReference>
<dbReference type="EMBL" id="KE504196">
    <property type="protein sequence ID" value="EPS95960.1"/>
    <property type="molecule type" value="Genomic_DNA"/>
</dbReference>
<dbReference type="InterPro" id="IPR011032">
    <property type="entry name" value="GroES-like_sf"/>
</dbReference>
<dbReference type="STRING" id="743788.S8F2F0"/>
<organism evidence="2 3">
    <name type="scientific">Fomitopsis schrenkii</name>
    <name type="common">Brown rot fungus</name>
    <dbReference type="NCBI Taxonomy" id="2126942"/>
    <lineage>
        <taxon>Eukaryota</taxon>
        <taxon>Fungi</taxon>
        <taxon>Dikarya</taxon>
        <taxon>Basidiomycota</taxon>
        <taxon>Agaricomycotina</taxon>
        <taxon>Agaricomycetes</taxon>
        <taxon>Polyporales</taxon>
        <taxon>Fomitopsis</taxon>
    </lineage>
</organism>
<dbReference type="Proteomes" id="UP000015241">
    <property type="component" value="Unassembled WGS sequence"/>
</dbReference>
<dbReference type="AlphaFoldDB" id="S8F2F0"/>
<dbReference type="InterPro" id="IPR036291">
    <property type="entry name" value="NAD(P)-bd_dom_sf"/>
</dbReference>